<keyword evidence="1" id="KW-0472">Membrane</keyword>
<reference evidence="2" key="1">
    <citation type="submission" date="2020-07" db="EMBL/GenBank/DDBJ databases">
        <title>Genome sequence and genetic diversity analysis of an under-domesticated orphan crop, white fonio (Digitaria exilis).</title>
        <authorList>
            <person name="Bennetzen J.L."/>
            <person name="Chen S."/>
            <person name="Ma X."/>
            <person name="Wang X."/>
            <person name="Yssel A.E.J."/>
            <person name="Chaluvadi S.R."/>
            <person name="Johnson M."/>
            <person name="Gangashetty P."/>
            <person name="Hamidou F."/>
            <person name="Sanogo M.D."/>
            <person name="Zwaenepoel A."/>
            <person name="Wallace J."/>
            <person name="Van De Peer Y."/>
            <person name="Van Deynze A."/>
        </authorList>
    </citation>
    <scope>NUCLEOTIDE SEQUENCE</scope>
    <source>
        <tissue evidence="2">Leaves</tissue>
    </source>
</reference>
<name>A0A835CD57_9POAL</name>
<evidence type="ECO:0000256" key="1">
    <source>
        <dbReference type="SAM" id="Phobius"/>
    </source>
</evidence>
<keyword evidence="1" id="KW-0812">Transmembrane</keyword>
<sequence length="63" mass="6809">MRAKSQLCGACQGSAIILAMVCRIVTAVGIHIRKRIATRRWRNASLPALFATPNACPSCLFHG</sequence>
<dbReference type="EMBL" id="JACEFO010001669">
    <property type="protein sequence ID" value="KAF8722787.1"/>
    <property type="molecule type" value="Genomic_DNA"/>
</dbReference>
<protein>
    <submittedName>
        <fullName evidence="2">Uncharacterized protein</fullName>
    </submittedName>
</protein>
<keyword evidence="1" id="KW-1133">Transmembrane helix</keyword>
<gene>
    <name evidence="2" type="ORF">HU200_021912</name>
</gene>
<dbReference type="AlphaFoldDB" id="A0A835CD57"/>
<proteinExistence type="predicted"/>
<organism evidence="2 3">
    <name type="scientific">Digitaria exilis</name>
    <dbReference type="NCBI Taxonomy" id="1010633"/>
    <lineage>
        <taxon>Eukaryota</taxon>
        <taxon>Viridiplantae</taxon>
        <taxon>Streptophyta</taxon>
        <taxon>Embryophyta</taxon>
        <taxon>Tracheophyta</taxon>
        <taxon>Spermatophyta</taxon>
        <taxon>Magnoliopsida</taxon>
        <taxon>Liliopsida</taxon>
        <taxon>Poales</taxon>
        <taxon>Poaceae</taxon>
        <taxon>PACMAD clade</taxon>
        <taxon>Panicoideae</taxon>
        <taxon>Panicodae</taxon>
        <taxon>Paniceae</taxon>
        <taxon>Anthephorinae</taxon>
        <taxon>Digitaria</taxon>
    </lineage>
</organism>
<evidence type="ECO:0000313" key="2">
    <source>
        <dbReference type="EMBL" id="KAF8722787.1"/>
    </source>
</evidence>
<evidence type="ECO:0000313" key="3">
    <source>
        <dbReference type="Proteomes" id="UP000636709"/>
    </source>
</evidence>
<keyword evidence="3" id="KW-1185">Reference proteome</keyword>
<dbReference type="Proteomes" id="UP000636709">
    <property type="component" value="Unassembled WGS sequence"/>
</dbReference>
<feature type="transmembrane region" description="Helical" evidence="1">
    <location>
        <begin position="12"/>
        <end position="32"/>
    </location>
</feature>
<accession>A0A835CD57</accession>
<comment type="caution">
    <text evidence="2">The sequence shown here is derived from an EMBL/GenBank/DDBJ whole genome shotgun (WGS) entry which is preliminary data.</text>
</comment>